<proteinExistence type="predicted"/>
<dbReference type="PROSITE" id="PS50106">
    <property type="entry name" value="PDZ"/>
    <property type="match status" value="1"/>
</dbReference>
<reference evidence="3 4" key="1">
    <citation type="submission" date="2019-10" db="EMBL/GenBank/DDBJ databases">
        <title>The Genome Sequence of Clostridium tarantellae Isolated from Fish Brain.</title>
        <authorList>
            <person name="Bano L."/>
            <person name="Kiel M."/>
            <person name="Sales G."/>
            <person name="Doxey A.C."/>
            <person name="Mansfield M.J."/>
            <person name="Schiavone M."/>
            <person name="Rossetto O."/>
            <person name="Pirazzini M."/>
            <person name="Dobrindt U."/>
            <person name="Montecucco C."/>
        </authorList>
    </citation>
    <scope>NUCLEOTIDE SEQUENCE [LARGE SCALE GENOMIC DNA]</scope>
    <source>
        <strain evidence="3 4">DSM 3997</strain>
    </source>
</reference>
<feature type="transmembrane region" description="Helical" evidence="1">
    <location>
        <begin position="137"/>
        <end position="159"/>
    </location>
</feature>
<dbReference type="EMBL" id="WHJC01000042">
    <property type="protein sequence ID" value="MPQ43147.1"/>
    <property type="molecule type" value="Genomic_DNA"/>
</dbReference>
<feature type="transmembrane region" description="Helical" evidence="1">
    <location>
        <begin position="282"/>
        <end position="300"/>
    </location>
</feature>
<protein>
    <submittedName>
        <fullName evidence="3">PDZ domain-containing protein</fullName>
    </submittedName>
</protein>
<sequence>MDLFIQTITSVSYAIVSPELVFVLLSLGILLYFKNRKIVFMQRLVMGEMLCSPLELTLSQLVLGIIGGLLASLLLNFLGVTFYENSGIEFVFILSILSFLYKPKYFNFPYLATMLGIISIAMEYLTKFNINIPMIHIEIISLIMIVGIISFIQGLLIIIDGQKGYIPIFTNRDEKILGGFAFKRYWTLPVSLLIIMGSLKSPEINNVIVTSNWWPLIDNKDILSLLGTTALIMMPLYGFVGYEAVTFTRKKREKTTLYGGLICLYGVIVCIIAQIIRVNKIFQVILLLLIPILYELIKYIDNKLEQSKAPLFISDNEGICILEVIPNSLAFKQGVRSGDKIIEVNGEKPLTETEVLKAIKENYYGTNLKIKNIKGEILEYKIEPGNREKRFGVVLVPKYSKERYTMEEMLQKVKKLKNKD</sequence>
<evidence type="ECO:0000313" key="3">
    <source>
        <dbReference type="EMBL" id="MPQ43147.1"/>
    </source>
</evidence>
<feature type="domain" description="PDZ" evidence="2">
    <location>
        <begin position="318"/>
        <end position="374"/>
    </location>
</feature>
<dbReference type="InterPro" id="IPR036034">
    <property type="entry name" value="PDZ_sf"/>
</dbReference>
<feature type="transmembrane region" description="Helical" evidence="1">
    <location>
        <begin position="222"/>
        <end position="245"/>
    </location>
</feature>
<dbReference type="RefSeq" id="WP_152888404.1">
    <property type="nucleotide sequence ID" value="NZ_WHJC01000042.1"/>
</dbReference>
<keyword evidence="1" id="KW-0472">Membrane</keyword>
<feature type="transmembrane region" description="Helical" evidence="1">
    <location>
        <begin position="54"/>
        <end position="75"/>
    </location>
</feature>
<keyword evidence="1" id="KW-0812">Transmembrane</keyword>
<dbReference type="Proteomes" id="UP000430345">
    <property type="component" value="Unassembled WGS sequence"/>
</dbReference>
<evidence type="ECO:0000259" key="2">
    <source>
        <dbReference type="PROSITE" id="PS50106"/>
    </source>
</evidence>
<dbReference type="InterPro" id="IPR041489">
    <property type="entry name" value="PDZ_6"/>
</dbReference>
<feature type="transmembrane region" description="Helical" evidence="1">
    <location>
        <begin position="108"/>
        <end position="125"/>
    </location>
</feature>
<evidence type="ECO:0000256" key="1">
    <source>
        <dbReference type="SAM" id="Phobius"/>
    </source>
</evidence>
<keyword evidence="4" id="KW-1185">Reference proteome</keyword>
<dbReference type="SMART" id="SM00228">
    <property type="entry name" value="PDZ"/>
    <property type="match status" value="1"/>
</dbReference>
<gene>
    <name evidence="3" type="ORF">GBZ86_05145</name>
</gene>
<name>A0A6I1MM05_9CLOT</name>
<dbReference type="OrthoDB" id="198399at2"/>
<comment type="caution">
    <text evidence="3">The sequence shown here is derived from an EMBL/GenBank/DDBJ whole genome shotgun (WGS) entry which is preliminary data.</text>
</comment>
<dbReference type="Gene3D" id="2.30.42.10">
    <property type="match status" value="1"/>
</dbReference>
<evidence type="ECO:0000313" key="4">
    <source>
        <dbReference type="Proteomes" id="UP000430345"/>
    </source>
</evidence>
<dbReference type="InterPro" id="IPR001478">
    <property type="entry name" value="PDZ"/>
</dbReference>
<dbReference type="AlphaFoldDB" id="A0A6I1MM05"/>
<organism evidence="3 4">
    <name type="scientific">Clostridium tarantellae</name>
    <dbReference type="NCBI Taxonomy" id="39493"/>
    <lineage>
        <taxon>Bacteria</taxon>
        <taxon>Bacillati</taxon>
        <taxon>Bacillota</taxon>
        <taxon>Clostridia</taxon>
        <taxon>Eubacteriales</taxon>
        <taxon>Clostridiaceae</taxon>
        <taxon>Clostridium</taxon>
    </lineage>
</organism>
<dbReference type="SUPFAM" id="SSF50156">
    <property type="entry name" value="PDZ domain-like"/>
    <property type="match status" value="1"/>
</dbReference>
<dbReference type="Pfam" id="PF17820">
    <property type="entry name" value="PDZ_6"/>
    <property type="match status" value="1"/>
</dbReference>
<accession>A0A6I1MM05</accession>
<keyword evidence="1" id="KW-1133">Transmembrane helix</keyword>
<feature type="transmembrane region" description="Helical" evidence="1">
    <location>
        <begin position="12"/>
        <end position="33"/>
    </location>
</feature>
<feature type="transmembrane region" description="Helical" evidence="1">
    <location>
        <begin position="257"/>
        <end position="276"/>
    </location>
</feature>